<dbReference type="Pfam" id="PF03401">
    <property type="entry name" value="TctC"/>
    <property type="match status" value="1"/>
</dbReference>
<dbReference type="Proteomes" id="UP001151234">
    <property type="component" value="Unassembled WGS sequence"/>
</dbReference>
<evidence type="ECO:0000313" key="4">
    <source>
        <dbReference type="Proteomes" id="UP001151234"/>
    </source>
</evidence>
<name>A0A9X3ULQ1_9HYPH</name>
<gene>
    <name evidence="3" type="ORF">OQ273_19005</name>
</gene>
<dbReference type="Gene3D" id="3.40.190.150">
    <property type="entry name" value="Bordetella uptake gene, domain 1"/>
    <property type="match status" value="1"/>
</dbReference>
<evidence type="ECO:0000256" key="1">
    <source>
        <dbReference type="ARBA" id="ARBA00006987"/>
    </source>
</evidence>
<dbReference type="EMBL" id="JAPJZI010000001">
    <property type="protein sequence ID" value="MDA5400671.1"/>
    <property type="molecule type" value="Genomic_DNA"/>
</dbReference>
<dbReference type="RefSeq" id="WP_267992411.1">
    <property type="nucleotide sequence ID" value="NZ_JAPJZI010000001.1"/>
</dbReference>
<evidence type="ECO:0000256" key="2">
    <source>
        <dbReference type="SAM" id="SignalP"/>
    </source>
</evidence>
<dbReference type="PANTHER" id="PTHR42928:SF5">
    <property type="entry name" value="BLR1237 PROTEIN"/>
    <property type="match status" value="1"/>
</dbReference>
<reference evidence="3" key="1">
    <citation type="submission" date="2022-11" db="EMBL/GenBank/DDBJ databases">
        <title>Draft genome sequence of Hoeflea poritis E7-10 and Hoeflea prorocentri PM5-8, separated from scleractinian coral Porites lutea and marine dinoflagellate.</title>
        <authorList>
            <person name="Zhang G."/>
            <person name="Wei Q."/>
            <person name="Cai L."/>
        </authorList>
    </citation>
    <scope>NUCLEOTIDE SEQUENCE</scope>
    <source>
        <strain evidence="3">PM5-8</strain>
    </source>
</reference>
<dbReference type="CDD" id="cd07012">
    <property type="entry name" value="PBP2_Bug_TTT"/>
    <property type="match status" value="1"/>
</dbReference>
<feature type="signal peptide" evidence="2">
    <location>
        <begin position="1"/>
        <end position="28"/>
    </location>
</feature>
<dbReference type="SUPFAM" id="SSF53850">
    <property type="entry name" value="Periplasmic binding protein-like II"/>
    <property type="match status" value="1"/>
</dbReference>
<sequence length="326" mass="34439">MRFPKRTGLLAALMAAAITVTGTKVALAETWPEKSVTLVVPFRAGGLTDLVARKLEPGLTEELGQEIVVLNISGHSSVGTRRVVDAKPDGYEFLVHETGIMTAEASGIQDFGYRDLKPVAAVSSVCLVVVGKADSGWSSIKEIAAAKGDDPLIAGVTIGGASHMGVLKAAEIGGFEIRAVQVGGSADAYAALIGNQIDLMVTAPAGAKDYFYDEEGKKLEEPKATPLLYTGRNRHQSLPDIESMTDVGSGETICVPHMVFAPKDTPDAVVEKMAAALDVSYRQDGGLKDFFSNIGGTELFVYGAELPGFLNDNWTVLEPLAKLSKQ</sequence>
<keyword evidence="4" id="KW-1185">Reference proteome</keyword>
<comment type="similarity">
    <text evidence="1">Belongs to the UPF0065 (bug) family.</text>
</comment>
<dbReference type="AlphaFoldDB" id="A0A9X3ULQ1"/>
<dbReference type="InterPro" id="IPR005064">
    <property type="entry name" value="BUG"/>
</dbReference>
<evidence type="ECO:0000313" key="3">
    <source>
        <dbReference type="EMBL" id="MDA5400671.1"/>
    </source>
</evidence>
<proteinExistence type="inferred from homology"/>
<accession>A0A9X3ULQ1</accession>
<dbReference type="Gene3D" id="3.40.190.10">
    <property type="entry name" value="Periplasmic binding protein-like II"/>
    <property type="match status" value="1"/>
</dbReference>
<dbReference type="InterPro" id="IPR042100">
    <property type="entry name" value="Bug_dom1"/>
</dbReference>
<organism evidence="3 4">
    <name type="scientific">Hoeflea prorocentri</name>
    <dbReference type="NCBI Taxonomy" id="1922333"/>
    <lineage>
        <taxon>Bacteria</taxon>
        <taxon>Pseudomonadati</taxon>
        <taxon>Pseudomonadota</taxon>
        <taxon>Alphaproteobacteria</taxon>
        <taxon>Hyphomicrobiales</taxon>
        <taxon>Rhizobiaceae</taxon>
        <taxon>Hoeflea</taxon>
    </lineage>
</organism>
<dbReference type="PANTHER" id="PTHR42928">
    <property type="entry name" value="TRICARBOXYLATE-BINDING PROTEIN"/>
    <property type="match status" value="1"/>
</dbReference>
<comment type="caution">
    <text evidence="3">The sequence shown here is derived from an EMBL/GenBank/DDBJ whole genome shotgun (WGS) entry which is preliminary data.</text>
</comment>
<feature type="chain" id="PRO_5040770581" evidence="2">
    <location>
        <begin position="29"/>
        <end position="326"/>
    </location>
</feature>
<protein>
    <submittedName>
        <fullName evidence="3">Tripartite tricarboxylate transporter substrate binding protein</fullName>
    </submittedName>
</protein>
<keyword evidence="2" id="KW-0732">Signal</keyword>